<dbReference type="SUPFAM" id="SSF50249">
    <property type="entry name" value="Nucleic acid-binding proteins"/>
    <property type="match status" value="1"/>
</dbReference>
<keyword evidence="5" id="KW-0067">ATP-binding</keyword>
<dbReference type="GO" id="GO:0005524">
    <property type="term" value="F:ATP binding"/>
    <property type="evidence" value="ECO:0007669"/>
    <property type="project" value="UniProtKB-KW"/>
</dbReference>
<dbReference type="InterPro" id="IPR004364">
    <property type="entry name" value="Aa-tRNA-synt_II"/>
</dbReference>
<gene>
    <name evidence="9" type="ORF">PHYEVI_LOCUS689</name>
</gene>
<evidence type="ECO:0000256" key="1">
    <source>
        <dbReference type="ARBA" id="ARBA00008226"/>
    </source>
</evidence>
<feature type="domain" description="Aminoacyl-transfer RNA synthetases class-II family profile" evidence="8">
    <location>
        <begin position="151"/>
        <end position="459"/>
    </location>
</feature>
<comment type="similarity">
    <text evidence="1">Belongs to the class-II aminoacyl-tRNA synthetase family.</text>
</comment>
<dbReference type="PRINTS" id="PR01042">
    <property type="entry name" value="TRNASYNTHASP"/>
</dbReference>
<reference evidence="9" key="1">
    <citation type="submission" date="2022-01" db="EMBL/GenBank/DDBJ databases">
        <authorList>
            <person name="King R."/>
        </authorList>
    </citation>
    <scope>NUCLEOTIDE SEQUENCE</scope>
</reference>
<dbReference type="EC" id="6.1.1.22" evidence="2"/>
<evidence type="ECO:0000256" key="7">
    <source>
        <dbReference type="ARBA" id="ARBA00023146"/>
    </source>
</evidence>
<evidence type="ECO:0000313" key="10">
    <source>
        <dbReference type="Proteomes" id="UP001153712"/>
    </source>
</evidence>
<accession>A0A9P0DFP9</accession>
<dbReference type="InterPro" id="IPR045864">
    <property type="entry name" value="aa-tRNA-synth_II/BPL/LPL"/>
</dbReference>
<evidence type="ECO:0000313" key="9">
    <source>
        <dbReference type="EMBL" id="CAH1140392.1"/>
    </source>
</evidence>
<dbReference type="EMBL" id="OU900094">
    <property type="protein sequence ID" value="CAH1140392.1"/>
    <property type="molecule type" value="Genomic_DNA"/>
</dbReference>
<evidence type="ECO:0000256" key="5">
    <source>
        <dbReference type="ARBA" id="ARBA00022840"/>
    </source>
</evidence>
<name>A0A9P0DFP9_PHYSR</name>
<dbReference type="GO" id="GO:0003676">
    <property type="term" value="F:nucleic acid binding"/>
    <property type="evidence" value="ECO:0007669"/>
    <property type="project" value="InterPro"/>
</dbReference>
<dbReference type="PANTHER" id="PTHR22594">
    <property type="entry name" value="ASPARTYL/LYSYL-TRNA SYNTHETASE"/>
    <property type="match status" value="1"/>
</dbReference>
<keyword evidence="7" id="KW-0030">Aminoacyl-tRNA synthetase</keyword>
<dbReference type="Gene3D" id="2.40.50.140">
    <property type="entry name" value="Nucleic acid-binding proteins"/>
    <property type="match status" value="1"/>
</dbReference>
<dbReference type="SUPFAM" id="SSF55681">
    <property type="entry name" value="Class II aaRS and biotin synthetases"/>
    <property type="match status" value="1"/>
</dbReference>
<dbReference type="NCBIfam" id="TIGR00457">
    <property type="entry name" value="asnS"/>
    <property type="match status" value="1"/>
</dbReference>
<organism evidence="9 10">
    <name type="scientific">Phyllotreta striolata</name>
    <name type="common">Striped flea beetle</name>
    <name type="synonym">Crioceris striolata</name>
    <dbReference type="NCBI Taxonomy" id="444603"/>
    <lineage>
        <taxon>Eukaryota</taxon>
        <taxon>Metazoa</taxon>
        <taxon>Ecdysozoa</taxon>
        <taxon>Arthropoda</taxon>
        <taxon>Hexapoda</taxon>
        <taxon>Insecta</taxon>
        <taxon>Pterygota</taxon>
        <taxon>Neoptera</taxon>
        <taxon>Endopterygota</taxon>
        <taxon>Coleoptera</taxon>
        <taxon>Polyphaga</taxon>
        <taxon>Cucujiformia</taxon>
        <taxon>Chrysomeloidea</taxon>
        <taxon>Chrysomelidae</taxon>
        <taxon>Galerucinae</taxon>
        <taxon>Alticini</taxon>
        <taxon>Phyllotreta</taxon>
    </lineage>
</organism>
<evidence type="ECO:0000256" key="6">
    <source>
        <dbReference type="ARBA" id="ARBA00022917"/>
    </source>
</evidence>
<evidence type="ECO:0000256" key="4">
    <source>
        <dbReference type="ARBA" id="ARBA00022741"/>
    </source>
</evidence>
<dbReference type="CDD" id="cd04318">
    <property type="entry name" value="EcAsnRS_like_N"/>
    <property type="match status" value="1"/>
</dbReference>
<dbReference type="InterPro" id="IPR006195">
    <property type="entry name" value="aa-tRNA-synth_II"/>
</dbReference>
<dbReference type="Pfam" id="PF00152">
    <property type="entry name" value="tRNA-synt_2"/>
    <property type="match status" value="1"/>
</dbReference>
<dbReference type="OrthoDB" id="360585at2759"/>
<dbReference type="GO" id="GO:0006421">
    <property type="term" value="P:asparaginyl-tRNA aminoacylation"/>
    <property type="evidence" value="ECO:0007669"/>
    <property type="project" value="InterPro"/>
</dbReference>
<dbReference type="Pfam" id="PF01336">
    <property type="entry name" value="tRNA_anti-codon"/>
    <property type="match status" value="1"/>
</dbReference>
<evidence type="ECO:0000256" key="2">
    <source>
        <dbReference type="ARBA" id="ARBA00012816"/>
    </source>
</evidence>
<proteinExistence type="inferred from homology"/>
<dbReference type="PROSITE" id="PS50862">
    <property type="entry name" value="AA_TRNA_LIGASE_II"/>
    <property type="match status" value="1"/>
</dbReference>
<dbReference type="Gene3D" id="3.30.930.10">
    <property type="entry name" value="Bira Bifunctional Protein, Domain 2"/>
    <property type="match status" value="1"/>
</dbReference>
<keyword evidence="6" id="KW-0648">Protein biosynthesis</keyword>
<keyword evidence="10" id="KW-1185">Reference proteome</keyword>
<dbReference type="AlphaFoldDB" id="A0A9P0DFP9"/>
<dbReference type="InterPro" id="IPR004522">
    <property type="entry name" value="Asn-tRNA-ligase"/>
</dbReference>
<evidence type="ECO:0000259" key="8">
    <source>
        <dbReference type="PROSITE" id="PS50862"/>
    </source>
</evidence>
<keyword evidence="4" id="KW-0547">Nucleotide-binding</keyword>
<dbReference type="InterPro" id="IPR002312">
    <property type="entry name" value="Asp/Asn-tRNA-synth_IIb"/>
</dbReference>
<evidence type="ECO:0000256" key="3">
    <source>
        <dbReference type="ARBA" id="ARBA00022598"/>
    </source>
</evidence>
<keyword evidence="3" id="KW-0436">Ligase</keyword>
<dbReference type="GO" id="GO:0005739">
    <property type="term" value="C:mitochondrion"/>
    <property type="evidence" value="ECO:0007669"/>
    <property type="project" value="TreeGrafter"/>
</dbReference>
<dbReference type="InterPro" id="IPR004365">
    <property type="entry name" value="NA-bd_OB_tRNA"/>
</dbReference>
<dbReference type="Proteomes" id="UP001153712">
    <property type="component" value="Chromosome 1"/>
</dbReference>
<dbReference type="NCBIfam" id="NF003037">
    <property type="entry name" value="PRK03932.1"/>
    <property type="match status" value="1"/>
</dbReference>
<sequence>MFKNMNFKLFHKYLIHDFKRKISQLSINSILQSTSVGDKINAKGWIRSLRKQKENVFIDISDGSTNQKLQIIVGSKLVPKNLTTGASISTSGVVQLSPKGQKEINAQEISIYGDCIVTDGYPFAPRKEYTSEYIRQHLHFRPRTNKFSSLLRIRSSAQCHFHNYLTSQGYVNIHTPILTSNDCEGAGEIFQVIPDNEKLIKSMKKEGQSPEEAFFNGKTFLSVSGQLHLESAAHALTKVYNLGPIFRAENSRSRLHLAEFYMLEAEIAFLENLEDLVVCVEDLVQNVTKMLLDSNESDIMNLNKENKRDFSWMDKKFVVLTYEEAENILIKEGKEYNPIDSISKENELFLVKHCGNIPVFVINWPKNIKPFYMKECPGDNTKVQALDLLVPDVGEVVGGSLRENDFNKLVGNIPNDSDELKWYFDLRKFGGVPTCGYGLGFERYLLFVTGITNIKDVIPFPRWPHNCSM</sequence>
<dbReference type="PANTHER" id="PTHR22594:SF34">
    <property type="entry name" value="ASPARAGINE--TRNA LIGASE, MITOCHONDRIAL-RELATED"/>
    <property type="match status" value="1"/>
</dbReference>
<dbReference type="GO" id="GO:0004816">
    <property type="term" value="F:asparagine-tRNA ligase activity"/>
    <property type="evidence" value="ECO:0007669"/>
    <property type="project" value="UniProtKB-EC"/>
</dbReference>
<dbReference type="InterPro" id="IPR012340">
    <property type="entry name" value="NA-bd_OB-fold"/>
</dbReference>
<protein>
    <recommendedName>
        <fullName evidence="2">asparagine--tRNA ligase</fullName>
        <ecNumber evidence="2">6.1.1.22</ecNumber>
    </recommendedName>
</protein>